<dbReference type="EMBL" id="JAVFWL010000003">
    <property type="protein sequence ID" value="KAK6739441.1"/>
    <property type="molecule type" value="Genomic_DNA"/>
</dbReference>
<name>A0ABR1CNF8_NECAM</name>
<evidence type="ECO:0000313" key="3">
    <source>
        <dbReference type="Proteomes" id="UP001303046"/>
    </source>
</evidence>
<gene>
    <name evidence="2" type="primary">Necator_chrIII.g8888</name>
    <name evidence="2" type="ORF">RB195_008123</name>
</gene>
<feature type="compositionally biased region" description="Polar residues" evidence="1">
    <location>
        <begin position="16"/>
        <end position="33"/>
    </location>
</feature>
<feature type="compositionally biased region" description="Basic and acidic residues" evidence="1">
    <location>
        <begin position="74"/>
        <end position="85"/>
    </location>
</feature>
<organism evidence="2 3">
    <name type="scientific">Necator americanus</name>
    <name type="common">Human hookworm</name>
    <dbReference type="NCBI Taxonomy" id="51031"/>
    <lineage>
        <taxon>Eukaryota</taxon>
        <taxon>Metazoa</taxon>
        <taxon>Ecdysozoa</taxon>
        <taxon>Nematoda</taxon>
        <taxon>Chromadorea</taxon>
        <taxon>Rhabditida</taxon>
        <taxon>Rhabditina</taxon>
        <taxon>Rhabditomorpha</taxon>
        <taxon>Strongyloidea</taxon>
        <taxon>Ancylostomatidae</taxon>
        <taxon>Bunostominae</taxon>
        <taxon>Necator</taxon>
    </lineage>
</organism>
<feature type="region of interest" description="Disordered" evidence="1">
    <location>
        <begin position="16"/>
        <end position="128"/>
    </location>
</feature>
<feature type="compositionally biased region" description="Basic and acidic residues" evidence="1">
    <location>
        <begin position="51"/>
        <end position="61"/>
    </location>
</feature>
<keyword evidence="3" id="KW-1185">Reference proteome</keyword>
<protein>
    <submittedName>
        <fullName evidence="2">Uncharacterized protein</fullName>
    </submittedName>
</protein>
<proteinExistence type="predicted"/>
<reference evidence="2 3" key="1">
    <citation type="submission" date="2023-08" db="EMBL/GenBank/DDBJ databases">
        <title>A Necator americanus chromosomal reference genome.</title>
        <authorList>
            <person name="Ilik V."/>
            <person name="Petrzelkova K.J."/>
            <person name="Pardy F."/>
            <person name="Fuh T."/>
            <person name="Niatou-Singa F.S."/>
            <person name="Gouil Q."/>
            <person name="Baker L."/>
            <person name="Ritchie M.E."/>
            <person name="Jex A.R."/>
            <person name="Gazzola D."/>
            <person name="Li H."/>
            <person name="Toshio Fujiwara R."/>
            <person name="Zhan B."/>
            <person name="Aroian R.V."/>
            <person name="Pafco B."/>
            <person name="Schwarz E.M."/>
        </authorList>
    </citation>
    <scope>NUCLEOTIDE SEQUENCE [LARGE SCALE GENOMIC DNA]</scope>
    <source>
        <strain evidence="2 3">Aroian</strain>
        <tissue evidence="2">Whole animal</tissue>
    </source>
</reference>
<accession>A0ABR1CNF8</accession>
<comment type="caution">
    <text evidence="2">The sequence shown here is derived from an EMBL/GenBank/DDBJ whole genome shotgun (WGS) entry which is preliminary data.</text>
</comment>
<evidence type="ECO:0000313" key="2">
    <source>
        <dbReference type="EMBL" id="KAK6739441.1"/>
    </source>
</evidence>
<dbReference type="Proteomes" id="UP001303046">
    <property type="component" value="Unassembled WGS sequence"/>
</dbReference>
<feature type="compositionally biased region" description="Basic and acidic residues" evidence="1">
    <location>
        <begin position="104"/>
        <end position="125"/>
    </location>
</feature>
<sequence>MLIEPADIAVCVTFKSKPSSSKNIANSTETSNCRKNRGLTHSGAPNQKSRRNSESAFDRSYRGTRQSRVRRRSRDFECEVGDSHQSKRLKRLPETSIESVQGSRRHEERTNDSDSCKSTEKEKKSSNRRLLLGKAANENDHVCGSACTIDHEFKANEMTGNVLIQLNSRTKQVIRLKENLNKSATALLQFTDVSPQERSPSDCSSVSGGNTFMNIAQIFSSK</sequence>
<evidence type="ECO:0000256" key="1">
    <source>
        <dbReference type="SAM" id="MobiDB-lite"/>
    </source>
</evidence>